<dbReference type="Pfam" id="PF20260">
    <property type="entry name" value="PUA_4"/>
    <property type="match status" value="1"/>
</dbReference>
<evidence type="ECO:0000256" key="4">
    <source>
        <dbReference type="ARBA" id="ARBA00013673"/>
    </source>
</evidence>
<dbReference type="InterPro" id="IPR006700">
    <property type="entry name" value="RsmE"/>
</dbReference>
<evidence type="ECO:0000256" key="6">
    <source>
        <dbReference type="ARBA" id="ARBA00022552"/>
    </source>
</evidence>
<dbReference type="InterPro" id="IPR046887">
    <property type="entry name" value="RsmE_PUA-like"/>
</dbReference>
<dbReference type="EMBL" id="CP065647">
    <property type="protein sequence ID" value="QPR70608.1"/>
    <property type="molecule type" value="Genomic_DNA"/>
</dbReference>
<dbReference type="SUPFAM" id="SSF88697">
    <property type="entry name" value="PUA domain-like"/>
    <property type="match status" value="1"/>
</dbReference>
<comment type="catalytic activity">
    <reaction evidence="11 12">
        <text>uridine(1498) in 16S rRNA + S-adenosyl-L-methionine = N(3)-methyluridine(1498) in 16S rRNA + S-adenosyl-L-homocysteine + H(+)</text>
        <dbReference type="Rhea" id="RHEA:42920"/>
        <dbReference type="Rhea" id="RHEA-COMP:10283"/>
        <dbReference type="Rhea" id="RHEA-COMP:10284"/>
        <dbReference type="ChEBI" id="CHEBI:15378"/>
        <dbReference type="ChEBI" id="CHEBI:57856"/>
        <dbReference type="ChEBI" id="CHEBI:59789"/>
        <dbReference type="ChEBI" id="CHEBI:65315"/>
        <dbReference type="ChEBI" id="CHEBI:74502"/>
        <dbReference type="EC" id="2.1.1.193"/>
    </reaction>
</comment>
<evidence type="ECO:0000313" key="15">
    <source>
        <dbReference type="EMBL" id="QPR70608.1"/>
    </source>
</evidence>
<feature type="domain" description="Ribosomal RNA small subunit methyltransferase E methyltransferase" evidence="13">
    <location>
        <begin position="76"/>
        <end position="245"/>
    </location>
</feature>
<evidence type="ECO:0000256" key="1">
    <source>
        <dbReference type="ARBA" id="ARBA00004496"/>
    </source>
</evidence>
<evidence type="ECO:0000259" key="14">
    <source>
        <dbReference type="Pfam" id="PF20260"/>
    </source>
</evidence>
<dbReference type="InterPro" id="IPR029026">
    <property type="entry name" value="tRNA_m1G_MTases_N"/>
</dbReference>
<dbReference type="CDD" id="cd18084">
    <property type="entry name" value="RsmE-like"/>
    <property type="match status" value="1"/>
</dbReference>
<dbReference type="GO" id="GO:0070475">
    <property type="term" value="P:rRNA base methylation"/>
    <property type="evidence" value="ECO:0007669"/>
    <property type="project" value="TreeGrafter"/>
</dbReference>
<evidence type="ECO:0000256" key="12">
    <source>
        <dbReference type="PIRNR" id="PIRNR015601"/>
    </source>
</evidence>
<dbReference type="FunFam" id="3.40.1280.10:FF:000024">
    <property type="entry name" value="Ribosomal RNA small subunit methyltransferase E"/>
    <property type="match status" value="1"/>
</dbReference>
<dbReference type="AlphaFoldDB" id="A0A1Y0YK05"/>
<accession>A0A1Y0YK05</accession>
<comment type="similarity">
    <text evidence="2 12">Belongs to the RNA methyltransferase RsmE family.</text>
</comment>
<evidence type="ECO:0000256" key="2">
    <source>
        <dbReference type="ARBA" id="ARBA00005528"/>
    </source>
</evidence>
<dbReference type="Proteomes" id="UP000595038">
    <property type="component" value="Chromosome"/>
</dbReference>
<evidence type="ECO:0000313" key="17">
    <source>
        <dbReference type="Proteomes" id="UP000435910"/>
    </source>
</evidence>
<proteinExistence type="inferred from homology"/>
<evidence type="ECO:0000256" key="9">
    <source>
        <dbReference type="ARBA" id="ARBA00022691"/>
    </source>
</evidence>
<name>A0A1Y0YK05_BACLI</name>
<evidence type="ECO:0000256" key="7">
    <source>
        <dbReference type="ARBA" id="ARBA00022603"/>
    </source>
</evidence>
<dbReference type="Gene3D" id="2.40.240.20">
    <property type="entry name" value="Hypothetical PUA domain-like, domain 1"/>
    <property type="match status" value="1"/>
</dbReference>
<dbReference type="NCBIfam" id="TIGR00046">
    <property type="entry name" value="RsmE family RNA methyltransferase"/>
    <property type="match status" value="1"/>
</dbReference>
<reference evidence="15 18" key="2">
    <citation type="submission" date="2020-12" db="EMBL/GenBank/DDBJ databases">
        <title>FDA dAtabase for Regulatory Grade micrObial Sequences (FDA-ARGOS): Supporting development and validation of Infectious Disease Dx tests.</title>
        <authorList>
            <person name="Nelson B."/>
            <person name="Plummer A."/>
            <person name="Tallon L."/>
            <person name="Sadzewicz L."/>
            <person name="Zhao X."/>
            <person name="Boylan J."/>
            <person name="Ott S."/>
            <person name="Bowen H."/>
            <person name="Vavikolanu K."/>
            <person name="Mehta A."/>
            <person name="Aluvathingal J."/>
            <person name="Nadendla S."/>
            <person name="Myers T."/>
            <person name="Yan Y."/>
            <person name="Sichtig H."/>
        </authorList>
    </citation>
    <scope>NUCLEOTIDE SEQUENCE [LARGE SCALE GENOMIC DNA]</scope>
    <source>
        <strain evidence="15 18">FDAARGOS_923</strain>
    </source>
</reference>
<dbReference type="GO" id="GO:0005737">
    <property type="term" value="C:cytoplasm"/>
    <property type="evidence" value="ECO:0007669"/>
    <property type="project" value="UniProtKB-SubCell"/>
</dbReference>
<dbReference type="RefSeq" id="WP_003183662.1">
    <property type="nucleotide sequence ID" value="NZ_BEXU01000010.1"/>
</dbReference>
<dbReference type="SUPFAM" id="SSF75217">
    <property type="entry name" value="alpha/beta knot"/>
    <property type="match status" value="1"/>
</dbReference>
<dbReference type="InterPro" id="IPR015947">
    <property type="entry name" value="PUA-like_sf"/>
</dbReference>
<dbReference type="GeneID" id="92860673"/>
<dbReference type="PANTHER" id="PTHR30027:SF3">
    <property type="entry name" value="16S RRNA (URACIL(1498)-N(3))-METHYLTRANSFERASE"/>
    <property type="match status" value="1"/>
</dbReference>
<keyword evidence="6 12" id="KW-0698">rRNA processing</keyword>
<dbReference type="NCBIfam" id="NF008691">
    <property type="entry name" value="PRK11713.1-4"/>
    <property type="match status" value="1"/>
</dbReference>
<keyword evidence="7 12" id="KW-0489">Methyltransferase</keyword>
<evidence type="ECO:0000313" key="16">
    <source>
        <dbReference type="EMBL" id="TWL23750.1"/>
    </source>
</evidence>
<dbReference type="OMA" id="RCITQWK"/>
<dbReference type="EMBL" id="NILC01000028">
    <property type="protein sequence ID" value="TWL23750.1"/>
    <property type="molecule type" value="Genomic_DNA"/>
</dbReference>
<dbReference type="Gene3D" id="3.40.1280.10">
    <property type="match status" value="1"/>
</dbReference>
<comment type="function">
    <text evidence="10 12">Specifically methylates the N3 position of the uracil ring of uridine 1498 (m3U1498) in 16S rRNA. Acts on the fully assembled 30S ribosomal subunit.</text>
</comment>
<reference evidence="16 17" key="1">
    <citation type="submission" date="2019-06" db="EMBL/GenBank/DDBJ databases">
        <title>Genome sequence analysis of &gt;100 Bacillus licheniformis strains suggests intrinsic resistance to this species.</title>
        <authorList>
            <person name="Wels M."/>
            <person name="Siezen R.J."/>
            <person name="Johansen E."/>
            <person name="Stuer-Lauridsen B."/>
            <person name="Bjerre K."/>
            <person name="Nielsen B.K.K."/>
        </authorList>
    </citation>
    <scope>NUCLEOTIDE SEQUENCE [LARGE SCALE GENOMIC DNA]</scope>
    <source>
        <strain evidence="16 17">BAC-16736</strain>
    </source>
</reference>
<evidence type="ECO:0000256" key="11">
    <source>
        <dbReference type="ARBA" id="ARBA00047944"/>
    </source>
</evidence>
<evidence type="ECO:0000259" key="13">
    <source>
        <dbReference type="Pfam" id="PF04452"/>
    </source>
</evidence>
<evidence type="ECO:0000256" key="5">
    <source>
        <dbReference type="ARBA" id="ARBA00022490"/>
    </source>
</evidence>
<evidence type="ECO:0000313" key="18">
    <source>
        <dbReference type="Proteomes" id="UP000595038"/>
    </source>
</evidence>
<comment type="subcellular location">
    <subcellularLocation>
        <location evidence="1 12">Cytoplasm</location>
    </subcellularLocation>
</comment>
<evidence type="ECO:0000256" key="10">
    <source>
        <dbReference type="ARBA" id="ARBA00025699"/>
    </source>
</evidence>
<dbReference type="InterPro" id="IPR046886">
    <property type="entry name" value="RsmE_MTase_dom"/>
</dbReference>
<gene>
    <name evidence="16" type="ORF">CHCC16736_1458</name>
    <name evidence="15" type="ORF">I6G80_12085</name>
</gene>
<dbReference type="GO" id="GO:0070042">
    <property type="term" value="F:rRNA (uridine-N3-)-methyltransferase activity"/>
    <property type="evidence" value="ECO:0007669"/>
    <property type="project" value="TreeGrafter"/>
</dbReference>
<organism evidence="16 17">
    <name type="scientific">Bacillus licheniformis</name>
    <dbReference type="NCBI Taxonomy" id="1402"/>
    <lineage>
        <taxon>Bacteria</taxon>
        <taxon>Bacillati</taxon>
        <taxon>Bacillota</taxon>
        <taxon>Bacilli</taxon>
        <taxon>Bacillales</taxon>
        <taxon>Bacillaceae</taxon>
        <taxon>Bacillus</taxon>
    </lineage>
</organism>
<keyword evidence="8 12" id="KW-0808">Transferase</keyword>
<dbReference type="Pfam" id="PF04452">
    <property type="entry name" value="Methyltrans_RNA"/>
    <property type="match status" value="1"/>
</dbReference>
<dbReference type="PANTHER" id="PTHR30027">
    <property type="entry name" value="RIBOSOMAL RNA SMALL SUBUNIT METHYLTRANSFERASE E"/>
    <property type="match status" value="1"/>
</dbReference>
<feature type="domain" description="Ribosomal RNA small subunit methyltransferase E PUA-like" evidence="14">
    <location>
        <begin position="21"/>
        <end position="67"/>
    </location>
</feature>
<evidence type="ECO:0000256" key="3">
    <source>
        <dbReference type="ARBA" id="ARBA00012328"/>
    </source>
</evidence>
<dbReference type="EC" id="2.1.1.193" evidence="3 12"/>
<sequence length="255" mass="28268">MQRYFIEQSKQEVTAAPAFSIKGEDVHHIATVMRMSPGDEVICCAKDGHEAKCRIESVTKEEVLLSVIEWTGETRELPVQIHIANGLPKGDKLEWIIQKGTELGASSFIPFQASRSVVKLDEKKAKKKRERWAKIAKEAAEQSHRNAIPDVAPVHTFQRLLESLEDFDKCVVAYEESSKQGETSRFQSVLKSLSEGSSVLMVFGPEGGFTEEEIEALKEKGALACGLGPRILRAETAPLYALAAVSYHTELLRGE</sequence>
<evidence type="ECO:0000256" key="8">
    <source>
        <dbReference type="ARBA" id="ARBA00022679"/>
    </source>
</evidence>
<keyword evidence="5 12" id="KW-0963">Cytoplasm</keyword>
<keyword evidence="9 12" id="KW-0949">S-adenosyl-L-methionine</keyword>
<dbReference type="NCBIfam" id="NF008692">
    <property type="entry name" value="PRK11713.1-5"/>
    <property type="match status" value="1"/>
</dbReference>
<dbReference type="InterPro" id="IPR029028">
    <property type="entry name" value="Alpha/beta_knot_MTases"/>
</dbReference>
<dbReference type="PIRSF" id="PIRSF015601">
    <property type="entry name" value="MTase_slr0722"/>
    <property type="match status" value="1"/>
</dbReference>
<dbReference type="Proteomes" id="UP000435910">
    <property type="component" value="Unassembled WGS sequence"/>
</dbReference>
<protein>
    <recommendedName>
        <fullName evidence="4 12">Ribosomal RNA small subunit methyltransferase E</fullName>
        <ecNumber evidence="3 12">2.1.1.193</ecNumber>
    </recommendedName>
</protein>